<proteinExistence type="predicted"/>
<dbReference type="InterPro" id="IPR007391">
    <property type="entry name" value="Vancomycin_resist_VanW"/>
</dbReference>
<dbReference type="AlphaFoldDB" id="A0AAU6PZZ6"/>
<sequence length="392" mass="43370">MKRFLLPLLLTVSAAQAQQAAPSQNPAQNLQVTFKAELKRIEGGKAVSVPVVKNWVLPAKWVARSKEYGKISSYLLPTLDRMEKETFAKGRPAKFDLVGGKWVATDQPEWKLDRKATEARILEAIQAGEKSVEVVYNEKVPQRSVALLIERGVLTNLSSARSSFTGSPDFRVQNIVVGASKLDYLWIAPGEVFDFNKTIGEISAKTGYVPGYVIAGNTLVMEDGGGICQVSTTIFRAMWEAGLPIVERQQHSHRVGYYDPIGYEATVYAPSKNLRMKNDTDKYLFVQASWNTATQKLRFDIFGTDHGRKTKVGAPVVTDIKPPAAPSYSPDKRVALGQQRLLDNAMEGMTSVITRTVTYADGTSKQDSIKSVYKPWGAVYGVHPDDPRLKKQ</sequence>
<accession>A0AAU6PZZ6</accession>
<name>A0AAU6PZZ6_9DEIO</name>
<protein>
    <submittedName>
        <fullName evidence="2">VanW family protein</fullName>
    </submittedName>
</protein>
<dbReference type="EMBL" id="CP149782">
    <property type="protein sequence ID" value="WYF43517.1"/>
    <property type="molecule type" value="Genomic_DNA"/>
</dbReference>
<reference evidence="2" key="1">
    <citation type="submission" date="2024-03" db="EMBL/GenBank/DDBJ databases">
        <title>Deinococcus weizhi sp. nov., isolated from human skin.</title>
        <authorList>
            <person name="Wei Z."/>
            <person name="Tian F."/>
            <person name="Yang C."/>
            <person name="Xin L.T."/>
            <person name="Wen Z.J."/>
            <person name="Lan K.C."/>
            <person name="Yu L."/>
            <person name="Zhe W."/>
            <person name="Dan F.D."/>
            <person name="Jun W."/>
            <person name="Rui Z."/>
            <person name="Yong X.J."/>
            <person name="Ting Y."/>
            <person name="Wei X."/>
            <person name="Xu Z.G."/>
            <person name="Xin Z."/>
            <person name="Dong F.G."/>
            <person name="Ni X.M."/>
            <person name="Zheng M.G."/>
            <person name="Chun Y."/>
            <person name="Qian W.X."/>
        </authorList>
    </citation>
    <scope>NUCLEOTIDE SEQUENCE</scope>
    <source>
        <strain evidence="2">VB142</strain>
    </source>
</reference>
<organism evidence="2">
    <name type="scientific">Deinococcus sp. VB142</name>
    <dbReference type="NCBI Taxonomy" id="3112952"/>
    <lineage>
        <taxon>Bacteria</taxon>
        <taxon>Thermotogati</taxon>
        <taxon>Deinococcota</taxon>
        <taxon>Deinococci</taxon>
        <taxon>Deinococcales</taxon>
        <taxon>Deinococcaceae</taxon>
        <taxon>Deinococcus</taxon>
    </lineage>
</organism>
<feature type="chain" id="PRO_5043952348" evidence="1">
    <location>
        <begin position="18"/>
        <end position="392"/>
    </location>
</feature>
<dbReference type="PANTHER" id="PTHR35788:SF1">
    <property type="entry name" value="EXPORTED PROTEIN"/>
    <property type="match status" value="1"/>
</dbReference>
<evidence type="ECO:0000256" key="1">
    <source>
        <dbReference type="SAM" id="SignalP"/>
    </source>
</evidence>
<dbReference type="InterPro" id="IPR052913">
    <property type="entry name" value="Glycopeptide_resist_protein"/>
</dbReference>
<dbReference type="Pfam" id="PF04294">
    <property type="entry name" value="VanW"/>
    <property type="match status" value="1"/>
</dbReference>
<dbReference type="PANTHER" id="PTHR35788">
    <property type="entry name" value="EXPORTED PROTEIN-RELATED"/>
    <property type="match status" value="1"/>
</dbReference>
<dbReference type="RefSeq" id="WP_339094261.1">
    <property type="nucleotide sequence ID" value="NZ_CP149782.1"/>
</dbReference>
<evidence type="ECO:0000313" key="2">
    <source>
        <dbReference type="EMBL" id="WYF43517.1"/>
    </source>
</evidence>
<gene>
    <name evidence="2" type="ORF">WDJ50_08765</name>
</gene>
<feature type="signal peptide" evidence="1">
    <location>
        <begin position="1"/>
        <end position="17"/>
    </location>
</feature>
<keyword evidence="1" id="KW-0732">Signal</keyword>